<reference evidence="1 2" key="1">
    <citation type="journal article" date="2014" name="Genome Announc.">
        <title>Complete Genome Sequence of Cronobacter sakazakii Strain CMCC 45402.</title>
        <authorList>
            <person name="Zhao Z."/>
            <person name="Wang L."/>
            <person name="Wang B."/>
            <person name="Liang H."/>
            <person name="Ye Q."/>
            <person name="Zeng M."/>
        </authorList>
    </citation>
    <scope>NUCLEOTIDE SEQUENCE [LARGE SCALE GENOMIC DNA]</scope>
    <source>
        <strain evidence="2">45402</strain>
    </source>
</reference>
<dbReference type="PATRIC" id="fig|1401659.3.peg.1659"/>
<dbReference type="KEGG" id="csi:P262_02341"/>
<dbReference type="EMBL" id="CP006731">
    <property type="protein sequence ID" value="AHB70029.1"/>
    <property type="molecule type" value="Genomic_DNA"/>
</dbReference>
<protein>
    <submittedName>
        <fullName evidence="1">Uncharacterized protein</fullName>
    </submittedName>
</protein>
<proteinExistence type="predicted"/>
<organism evidence="1 2">
    <name type="scientific">Cronobacter malonaticus</name>
    <dbReference type="NCBI Taxonomy" id="413503"/>
    <lineage>
        <taxon>Bacteria</taxon>
        <taxon>Pseudomonadati</taxon>
        <taxon>Pseudomonadota</taxon>
        <taxon>Gammaproteobacteria</taxon>
        <taxon>Enterobacterales</taxon>
        <taxon>Enterobacteriaceae</taxon>
        <taxon>Cronobacter</taxon>
    </lineage>
</organism>
<dbReference type="AlphaFoldDB" id="V5TZN7"/>
<dbReference type="HOGENOM" id="CLU_3327009_0_0_6"/>
<accession>V5TZN7</accession>
<name>V5TZN7_9ENTR</name>
<evidence type="ECO:0000313" key="2">
    <source>
        <dbReference type="Proteomes" id="UP000018545"/>
    </source>
</evidence>
<evidence type="ECO:0000313" key="1">
    <source>
        <dbReference type="EMBL" id="AHB70029.1"/>
    </source>
</evidence>
<gene>
    <name evidence="1" type="ORF">P262_02341</name>
</gene>
<sequence>MRGVAVFLFYDVVTAFCCDFSRKLEKLVSSSILKRQGD</sequence>
<dbReference type="Proteomes" id="UP000018545">
    <property type="component" value="Chromosome"/>
</dbReference>